<protein>
    <submittedName>
        <fullName evidence="3">Class I SAM-dependent methyltransferase</fullName>
    </submittedName>
</protein>
<reference evidence="4" key="1">
    <citation type="journal article" date="2019" name="Int. J. Syst. Evol. Microbiol.">
        <title>The Global Catalogue of Microorganisms (GCM) 10K type strain sequencing project: providing services to taxonomists for standard genome sequencing and annotation.</title>
        <authorList>
            <consortium name="The Broad Institute Genomics Platform"/>
            <consortium name="The Broad Institute Genome Sequencing Center for Infectious Disease"/>
            <person name="Wu L."/>
            <person name="Ma J."/>
        </authorList>
    </citation>
    <scope>NUCLEOTIDE SEQUENCE [LARGE SCALE GENOMIC DNA]</scope>
    <source>
        <strain evidence="4">KCTC 42984</strain>
    </source>
</reference>
<dbReference type="GO" id="GO:0032259">
    <property type="term" value="P:methylation"/>
    <property type="evidence" value="ECO:0007669"/>
    <property type="project" value="UniProtKB-KW"/>
</dbReference>
<keyword evidence="4" id="KW-1185">Reference proteome</keyword>
<dbReference type="RefSeq" id="WP_379508868.1">
    <property type="nucleotide sequence ID" value="NZ_JBHRTQ010000004.1"/>
</dbReference>
<dbReference type="InterPro" id="IPR029063">
    <property type="entry name" value="SAM-dependent_MTases_sf"/>
</dbReference>
<keyword evidence="1" id="KW-0808">Transferase</keyword>
<dbReference type="SUPFAM" id="SSF53335">
    <property type="entry name" value="S-adenosyl-L-methionine-dependent methyltransferases"/>
    <property type="match status" value="1"/>
</dbReference>
<evidence type="ECO:0000313" key="3">
    <source>
        <dbReference type="EMBL" id="MFC3173483.1"/>
    </source>
</evidence>
<evidence type="ECO:0000256" key="1">
    <source>
        <dbReference type="ARBA" id="ARBA00022679"/>
    </source>
</evidence>
<accession>A0ABV7IS10</accession>
<proteinExistence type="predicted"/>
<name>A0ABV7IS10_9SPHN</name>
<gene>
    <name evidence="3" type="ORF">ACFOD9_04385</name>
</gene>
<comment type="caution">
    <text evidence="3">The sequence shown here is derived from an EMBL/GenBank/DDBJ whole genome shotgun (WGS) entry which is preliminary data.</text>
</comment>
<keyword evidence="3" id="KW-0489">Methyltransferase</keyword>
<evidence type="ECO:0000259" key="2">
    <source>
        <dbReference type="Pfam" id="PF13649"/>
    </source>
</evidence>
<dbReference type="GO" id="GO:0008168">
    <property type="term" value="F:methyltransferase activity"/>
    <property type="evidence" value="ECO:0007669"/>
    <property type="project" value="UniProtKB-KW"/>
</dbReference>
<dbReference type="Gene3D" id="3.40.50.150">
    <property type="entry name" value="Vaccinia Virus protein VP39"/>
    <property type="match status" value="1"/>
</dbReference>
<dbReference type="Pfam" id="PF13649">
    <property type="entry name" value="Methyltransf_25"/>
    <property type="match status" value="1"/>
</dbReference>
<dbReference type="EMBL" id="JBHRTQ010000004">
    <property type="protein sequence ID" value="MFC3173483.1"/>
    <property type="molecule type" value="Genomic_DNA"/>
</dbReference>
<dbReference type="Proteomes" id="UP001595604">
    <property type="component" value="Unassembled WGS sequence"/>
</dbReference>
<dbReference type="InterPro" id="IPR041698">
    <property type="entry name" value="Methyltransf_25"/>
</dbReference>
<dbReference type="CDD" id="cd02440">
    <property type="entry name" value="AdoMet_MTases"/>
    <property type="match status" value="1"/>
</dbReference>
<organism evidence="3 4">
    <name type="scientific">Novosphingobium bradum</name>
    <dbReference type="NCBI Taxonomy" id="1737444"/>
    <lineage>
        <taxon>Bacteria</taxon>
        <taxon>Pseudomonadati</taxon>
        <taxon>Pseudomonadota</taxon>
        <taxon>Alphaproteobacteria</taxon>
        <taxon>Sphingomonadales</taxon>
        <taxon>Sphingomonadaceae</taxon>
        <taxon>Novosphingobium</taxon>
    </lineage>
</organism>
<dbReference type="PANTHER" id="PTHR43861">
    <property type="entry name" value="TRANS-ACONITATE 2-METHYLTRANSFERASE-RELATED"/>
    <property type="match status" value="1"/>
</dbReference>
<feature type="domain" description="Methyltransferase" evidence="2">
    <location>
        <begin position="45"/>
        <end position="137"/>
    </location>
</feature>
<sequence length="275" mass="29580">MTEVFEWQGEVGRKWARLHALTDRAFAGLTQQLLERLERTAGQAILDIGCGAGELSLALSRLRPGARIVGVDVSADLVAAARHRAGDRPALSFIEADAATWTPDDFRPDLLVSRHGVMFFPQPVAAFAHLREIAAPGAAMAFTCFRDRRLNPWASELAALLPPDLATPADPLAPGPFAFADDRYVAAILGDAGWREVRFEPLDFAYVAGMGSDPVADAREFLGQIGPAAPILAQLRGSPAEAAFEARFMEWIADYASDGLVAFPGAAWLVSARRA</sequence>
<evidence type="ECO:0000313" key="4">
    <source>
        <dbReference type="Proteomes" id="UP001595604"/>
    </source>
</evidence>